<dbReference type="InterPro" id="IPR016181">
    <property type="entry name" value="Acyl_CoA_acyltransferase"/>
</dbReference>
<keyword evidence="3" id="KW-1185">Reference proteome</keyword>
<dbReference type="GO" id="GO:0004343">
    <property type="term" value="F:glucosamine 6-phosphate N-acetyltransferase activity"/>
    <property type="evidence" value="ECO:0007669"/>
    <property type="project" value="TreeGrafter"/>
</dbReference>
<dbReference type="RefSeq" id="WP_104849136.1">
    <property type="nucleotide sequence ID" value="NZ_PKOZ01000004.1"/>
</dbReference>
<feature type="domain" description="N-acetyltransferase" evidence="1">
    <location>
        <begin position="1"/>
        <end position="141"/>
    </location>
</feature>
<dbReference type="CDD" id="cd04301">
    <property type="entry name" value="NAT_SF"/>
    <property type="match status" value="1"/>
</dbReference>
<dbReference type="OrthoDB" id="9796171at2"/>
<dbReference type="SUPFAM" id="SSF55729">
    <property type="entry name" value="Acyl-CoA N-acyltransferases (Nat)"/>
    <property type="match status" value="1"/>
</dbReference>
<keyword evidence="2" id="KW-0808">Transferase</keyword>
<accession>A0A2S7MZW5</accession>
<gene>
    <name evidence="2" type="ORF">CYL18_08830</name>
</gene>
<evidence type="ECO:0000259" key="1">
    <source>
        <dbReference type="PROSITE" id="PS51186"/>
    </source>
</evidence>
<dbReference type="PANTHER" id="PTHR13355">
    <property type="entry name" value="GLUCOSAMINE 6-PHOSPHATE N-ACETYLTRANSFERASE"/>
    <property type="match status" value="1"/>
</dbReference>
<evidence type="ECO:0000313" key="3">
    <source>
        <dbReference type="Proteomes" id="UP000239663"/>
    </source>
</evidence>
<evidence type="ECO:0000313" key="2">
    <source>
        <dbReference type="EMBL" id="PQD95381.1"/>
    </source>
</evidence>
<comment type="caution">
    <text evidence="2">The sequence shown here is derived from an EMBL/GenBank/DDBJ whole genome shotgun (WGS) entry which is preliminary data.</text>
</comment>
<proteinExistence type="predicted"/>
<organism evidence="2 3">
    <name type="scientific">Pradoshia eiseniae</name>
    <dbReference type="NCBI Taxonomy" id="2064768"/>
    <lineage>
        <taxon>Bacteria</taxon>
        <taxon>Bacillati</taxon>
        <taxon>Bacillota</taxon>
        <taxon>Bacilli</taxon>
        <taxon>Bacillales</taxon>
        <taxon>Bacillaceae</taxon>
        <taxon>Pradoshia</taxon>
    </lineage>
</organism>
<dbReference type="InterPro" id="IPR039143">
    <property type="entry name" value="GNPNAT1-like"/>
</dbReference>
<dbReference type="Gene3D" id="3.40.630.30">
    <property type="match status" value="1"/>
</dbReference>
<name>A0A2S7MZW5_9BACI</name>
<dbReference type="InterPro" id="IPR000182">
    <property type="entry name" value="GNAT_dom"/>
</dbReference>
<sequence>MNIKIVTTDEELQQAYHVRKTVFVEEQKVPIEEEIDHLEEDSTHFIVTNEDNDPIGAGRFRIVDSYGKVERICVIAEARTSGVGRALMEAIEQYALSQEIEITKLNAQVQAIPFYESLGYAIISDEFLDAGIPHRTMKKRL</sequence>
<dbReference type="PROSITE" id="PS51186">
    <property type="entry name" value="GNAT"/>
    <property type="match status" value="1"/>
</dbReference>
<dbReference type="Pfam" id="PF13673">
    <property type="entry name" value="Acetyltransf_10"/>
    <property type="match status" value="1"/>
</dbReference>
<dbReference type="PANTHER" id="PTHR13355:SF11">
    <property type="entry name" value="GLUCOSAMINE 6-PHOSPHATE N-ACETYLTRANSFERASE"/>
    <property type="match status" value="1"/>
</dbReference>
<dbReference type="Proteomes" id="UP000239663">
    <property type="component" value="Unassembled WGS sequence"/>
</dbReference>
<reference evidence="2 3" key="1">
    <citation type="submission" date="2017-12" db="EMBL/GenBank/DDBJ databases">
        <title>Taxonomic description and draft genome of Pradoshia cofamensis Gen. nov., sp. nov., a thermotolerant bacillale isolated from anterior gut of earthworm Eisenia fetida.</title>
        <authorList>
            <person name="Saha T."/>
            <person name="Chakraborty R."/>
        </authorList>
    </citation>
    <scope>NUCLEOTIDE SEQUENCE [LARGE SCALE GENOMIC DNA]</scope>
    <source>
        <strain evidence="2 3">EAG3</strain>
    </source>
</reference>
<protein>
    <submittedName>
        <fullName evidence="2">GNAT family N-acetyltransferase</fullName>
    </submittedName>
</protein>
<dbReference type="AlphaFoldDB" id="A0A2S7MZW5"/>
<dbReference type="EMBL" id="PKOZ01000004">
    <property type="protein sequence ID" value="PQD95381.1"/>
    <property type="molecule type" value="Genomic_DNA"/>
</dbReference>